<gene>
    <name evidence="6" type="primary">rplI</name>
    <name evidence="6" type="ORF">NARRFE1_00760</name>
</gene>
<proteinExistence type="inferred from homology"/>
<dbReference type="InterPro" id="IPR036791">
    <property type="entry name" value="Ribosomal_bL9_C_sf"/>
</dbReference>
<name>A0A2Z5T8U4_9GAMM</name>
<keyword evidence="3" id="KW-0687">Ribonucleoprotein</keyword>
<dbReference type="InterPro" id="IPR009027">
    <property type="entry name" value="Ribosomal_bL9/RNase_H1_N"/>
</dbReference>
<dbReference type="AlphaFoldDB" id="A0A2Z5T8U4"/>
<evidence type="ECO:0000256" key="3">
    <source>
        <dbReference type="ARBA" id="ARBA00023274"/>
    </source>
</evidence>
<evidence type="ECO:0000313" key="7">
    <source>
        <dbReference type="Proteomes" id="UP000289537"/>
    </source>
</evidence>
<protein>
    <recommendedName>
        <fullName evidence="4">Large ribosomal subunit protein bL9</fullName>
    </recommendedName>
</protein>
<dbReference type="KEGG" id="eor:NARRFE1_00760"/>
<dbReference type="GO" id="GO:0005840">
    <property type="term" value="C:ribosome"/>
    <property type="evidence" value="ECO:0007669"/>
    <property type="project" value="UniProtKB-KW"/>
</dbReference>
<accession>A0A2Z5T8U4</accession>
<dbReference type="Gene3D" id="3.10.430.100">
    <property type="entry name" value="Ribosomal protein L9, C-terminal domain"/>
    <property type="match status" value="1"/>
</dbReference>
<organism evidence="6 7">
    <name type="scientific">endosymbiont of Rhynchophorus ferrugineus</name>
    <dbReference type="NCBI Taxonomy" id="1972133"/>
    <lineage>
        <taxon>Bacteria</taxon>
        <taxon>Pseudomonadati</taxon>
        <taxon>Pseudomonadota</taxon>
        <taxon>Gammaproteobacteria</taxon>
        <taxon>Candidatus Nardonella</taxon>
    </lineage>
</organism>
<evidence type="ECO:0000256" key="4">
    <source>
        <dbReference type="ARBA" id="ARBA00035292"/>
    </source>
</evidence>
<dbReference type="InterPro" id="IPR000244">
    <property type="entry name" value="Ribosomal_bL9"/>
</dbReference>
<dbReference type="EMBL" id="AP018161">
    <property type="protein sequence ID" value="BBA85026.1"/>
    <property type="molecule type" value="Genomic_DNA"/>
</dbReference>
<dbReference type="InterPro" id="IPR036935">
    <property type="entry name" value="Ribosomal_bL9_N_sf"/>
</dbReference>
<evidence type="ECO:0000256" key="2">
    <source>
        <dbReference type="ARBA" id="ARBA00022980"/>
    </source>
</evidence>
<dbReference type="GO" id="GO:0006412">
    <property type="term" value="P:translation"/>
    <property type="evidence" value="ECO:0007669"/>
    <property type="project" value="InterPro"/>
</dbReference>
<keyword evidence="2 6" id="KW-0689">Ribosomal protein</keyword>
<dbReference type="InterPro" id="IPR020070">
    <property type="entry name" value="Ribosomal_bL9_N"/>
</dbReference>
<dbReference type="Pfam" id="PF01281">
    <property type="entry name" value="Ribosomal_L9_N"/>
    <property type="match status" value="1"/>
</dbReference>
<reference evidence="6 7" key="1">
    <citation type="journal article" date="2017" name="Proc. Natl. Acad. Sci. U.S.A.">
        <title>Small genome symbiont underlies cuticle hardness in beetles.</title>
        <authorList>
            <person name="Anbutsu H."/>
            <person name="Moriyama M."/>
            <person name="Nikoh N."/>
            <person name="Hosokawa T."/>
            <person name="Futahashi R."/>
            <person name="Tanahashi M."/>
            <person name="Meng X.Y."/>
            <person name="Kuriwada T."/>
            <person name="Mori N."/>
            <person name="Oshima K."/>
            <person name="Hattori M."/>
            <person name="Fujie M."/>
            <person name="Satoh N."/>
            <person name="Maeda T."/>
            <person name="Shigenobu S."/>
            <person name="Koga R."/>
            <person name="Fukatsu T."/>
        </authorList>
    </citation>
    <scope>NUCLEOTIDE SEQUENCE [LARGE SCALE GENOMIC DNA]</scope>
    <source>
        <strain evidence="6">NARRFE1</strain>
    </source>
</reference>
<dbReference type="Proteomes" id="UP000289537">
    <property type="component" value="Chromosome"/>
</dbReference>
<dbReference type="GO" id="GO:1990904">
    <property type="term" value="C:ribonucleoprotein complex"/>
    <property type="evidence" value="ECO:0007669"/>
    <property type="project" value="UniProtKB-KW"/>
</dbReference>
<feature type="domain" description="Ribosomal protein L9" evidence="5">
    <location>
        <begin position="2"/>
        <end position="46"/>
    </location>
</feature>
<sequence>MIKIILIKKIKNNNVGDIINVRKGFANNFLIPFEYALIANNKNINNINNYLEEINKNYIKKSNFLEKIENKIINYCNNNDITFYVKSLKNKLLYIIKEKDIIFYIKKNIDNNINIKINNIFIINKPIKNIGKYEINIKLNKIINIVINILKKKK</sequence>
<dbReference type="Gene3D" id="3.40.5.10">
    <property type="entry name" value="Ribosomal protein L9, N-terminal domain"/>
    <property type="match status" value="1"/>
</dbReference>
<dbReference type="RefSeq" id="WP_148708376.1">
    <property type="nucleotide sequence ID" value="NZ_AP018161.1"/>
</dbReference>
<dbReference type="OrthoDB" id="9788336at2"/>
<keyword evidence="7" id="KW-1185">Reference proteome</keyword>
<evidence type="ECO:0000259" key="5">
    <source>
        <dbReference type="Pfam" id="PF01281"/>
    </source>
</evidence>
<evidence type="ECO:0000256" key="1">
    <source>
        <dbReference type="ARBA" id="ARBA00010605"/>
    </source>
</evidence>
<dbReference type="GO" id="GO:0003735">
    <property type="term" value="F:structural constituent of ribosome"/>
    <property type="evidence" value="ECO:0007669"/>
    <property type="project" value="InterPro"/>
</dbReference>
<evidence type="ECO:0000313" key="6">
    <source>
        <dbReference type="EMBL" id="BBA85026.1"/>
    </source>
</evidence>
<dbReference type="SUPFAM" id="SSF55658">
    <property type="entry name" value="L9 N-domain-like"/>
    <property type="match status" value="1"/>
</dbReference>
<comment type="similarity">
    <text evidence="1">Belongs to the bacterial ribosomal protein bL9 family.</text>
</comment>
<dbReference type="NCBIfam" id="TIGR00158">
    <property type="entry name" value="L9"/>
    <property type="match status" value="1"/>
</dbReference>
<dbReference type="PANTHER" id="PTHR21368">
    <property type="entry name" value="50S RIBOSOMAL PROTEIN L9"/>
    <property type="match status" value="1"/>
</dbReference>
<dbReference type="InterPro" id="IPR020594">
    <property type="entry name" value="Ribosomal_bL9_bac/chp"/>
</dbReference>